<keyword evidence="2" id="KW-1185">Reference proteome</keyword>
<reference evidence="1 2" key="1">
    <citation type="submission" date="2023-09" db="EMBL/GenBank/DDBJ databases">
        <title>Nesidiocoris tenuis whole genome shotgun sequence.</title>
        <authorList>
            <person name="Shibata T."/>
            <person name="Shimoda M."/>
            <person name="Kobayashi T."/>
            <person name="Uehara T."/>
        </authorList>
    </citation>
    <scope>NUCLEOTIDE SEQUENCE [LARGE SCALE GENOMIC DNA]</scope>
    <source>
        <strain evidence="1 2">Japan</strain>
    </source>
</reference>
<sequence>MRSRAGEASLLANTRYVPVGFVVFDKNGLQGVCSVKVTKGGLVLRPRPPLGGVTPFGPGAFVSKGAALPPPLRCSRPPLPLFFDQTAGKAIR</sequence>
<dbReference type="EMBL" id="AP028914">
    <property type="protein sequence ID" value="BES95151.1"/>
    <property type="molecule type" value="Genomic_DNA"/>
</dbReference>
<proteinExistence type="predicted"/>
<dbReference type="Proteomes" id="UP001307889">
    <property type="component" value="Chromosome 6"/>
</dbReference>
<protein>
    <submittedName>
        <fullName evidence="1">Uncharacterized protein</fullName>
    </submittedName>
</protein>
<evidence type="ECO:0000313" key="2">
    <source>
        <dbReference type="Proteomes" id="UP001307889"/>
    </source>
</evidence>
<evidence type="ECO:0000313" key="1">
    <source>
        <dbReference type="EMBL" id="BES95151.1"/>
    </source>
</evidence>
<gene>
    <name evidence="1" type="ORF">NTJ_07960</name>
</gene>
<accession>A0ABN7ASG0</accession>
<name>A0ABN7ASG0_9HEMI</name>
<organism evidence="1 2">
    <name type="scientific">Nesidiocoris tenuis</name>
    <dbReference type="NCBI Taxonomy" id="355587"/>
    <lineage>
        <taxon>Eukaryota</taxon>
        <taxon>Metazoa</taxon>
        <taxon>Ecdysozoa</taxon>
        <taxon>Arthropoda</taxon>
        <taxon>Hexapoda</taxon>
        <taxon>Insecta</taxon>
        <taxon>Pterygota</taxon>
        <taxon>Neoptera</taxon>
        <taxon>Paraneoptera</taxon>
        <taxon>Hemiptera</taxon>
        <taxon>Heteroptera</taxon>
        <taxon>Panheteroptera</taxon>
        <taxon>Cimicomorpha</taxon>
        <taxon>Miridae</taxon>
        <taxon>Dicyphina</taxon>
        <taxon>Nesidiocoris</taxon>
    </lineage>
</organism>